<sequence length="73" mass="8622">MRRLLELKNELVNLDTSELSYNDFALQEMKLTPFDLEINAVRYLKGHRDEYINSLFDYAIKINKGREKIDAGK</sequence>
<gene>
    <name evidence="1" type="ORF">TCMB3V08_LOCUS13151</name>
</gene>
<protein>
    <submittedName>
        <fullName evidence="1">(California timema) hypothetical protein</fullName>
    </submittedName>
</protein>
<dbReference type="EMBL" id="OE202381">
    <property type="protein sequence ID" value="CAD7580618.1"/>
    <property type="molecule type" value="Genomic_DNA"/>
</dbReference>
<accession>A0A7R9PF60</accession>
<name>A0A7R9PF60_TIMCA</name>
<dbReference type="AlphaFoldDB" id="A0A7R9PF60"/>
<proteinExistence type="predicted"/>
<evidence type="ECO:0000313" key="1">
    <source>
        <dbReference type="EMBL" id="CAD7580618.1"/>
    </source>
</evidence>
<reference evidence="1" key="1">
    <citation type="submission" date="2020-11" db="EMBL/GenBank/DDBJ databases">
        <authorList>
            <person name="Tran Van P."/>
        </authorList>
    </citation>
    <scope>NUCLEOTIDE SEQUENCE</scope>
</reference>
<organism evidence="1">
    <name type="scientific">Timema californicum</name>
    <name type="common">California timema</name>
    <name type="synonym">Walking stick</name>
    <dbReference type="NCBI Taxonomy" id="61474"/>
    <lineage>
        <taxon>Eukaryota</taxon>
        <taxon>Metazoa</taxon>
        <taxon>Ecdysozoa</taxon>
        <taxon>Arthropoda</taxon>
        <taxon>Hexapoda</taxon>
        <taxon>Insecta</taxon>
        <taxon>Pterygota</taxon>
        <taxon>Neoptera</taxon>
        <taxon>Polyneoptera</taxon>
        <taxon>Phasmatodea</taxon>
        <taxon>Timematodea</taxon>
        <taxon>Timematoidea</taxon>
        <taxon>Timematidae</taxon>
        <taxon>Timema</taxon>
    </lineage>
</organism>